<dbReference type="PANTHER" id="PTHR21500">
    <property type="entry name" value="TUBULIN-SPECIFIC CHAPERONE A"/>
    <property type="match status" value="1"/>
</dbReference>
<comment type="similarity">
    <text evidence="1 3">Belongs to the TBCA family.</text>
</comment>
<evidence type="ECO:0000256" key="3">
    <source>
        <dbReference type="RuleBase" id="RU364030"/>
    </source>
</evidence>
<dbReference type="Gene3D" id="1.20.58.90">
    <property type="match status" value="1"/>
</dbReference>
<gene>
    <name evidence="4" type="ORF">F5X68DRAFT_259708</name>
</gene>
<dbReference type="GO" id="GO:0005829">
    <property type="term" value="C:cytosol"/>
    <property type="evidence" value="ECO:0007669"/>
    <property type="project" value="TreeGrafter"/>
</dbReference>
<dbReference type="AlphaFoldDB" id="A0A9P9AFK4"/>
<keyword evidence="5" id="KW-1185">Reference proteome</keyword>
<proteinExistence type="inferred from homology"/>
<dbReference type="InterPro" id="IPR036126">
    <property type="entry name" value="TBCA_sf"/>
</dbReference>
<dbReference type="InterPro" id="IPR004226">
    <property type="entry name" value="TBCA"/>
</dbReference>
<dbReference type="EMBL" id="JAGSXJ010000005">
    <property type="protein sequence ID" value="KAH6691716.1"/>
    <property type="molecule type" value="Genomic_DNA"/>
</dbReference>
<dbReference type="GO" id="GO:0007023">
    <property type="term" value="P:post-chaperonin tubulin folding pathway"/>
    <property type="evidence" value="ECO:0007669"/>
    <property type="project" value="UniProtKB-UniRule"/>
</dbReference>
<comment type="subunit">
    <text evidence="3">Supercomplex made of cofactors A to E. Cofactors A and D function by capturing and stabilizing tubulin in a quasi-native conformation. Cofactor E binds to the cofactor D-tubulin complex; interaction with cofactor C then causes the release of tubulin polypeptides that are committed to the native state.</text>
</comment>
<dbReference type="PANTHER" id="PTHR21500:SF0">
    <property type="entry name" value="TUBULIN-SPECIFIC CHAPERONE A"/>
    <property type="match status" value="1"/>
</dbReference>
<evidence type="ECO:0000256" key="2">
    <source>
        <dbReference type="ARBA" id="ARBA00023186"/>
    </source>
</evidence>
<dbReference type="Pfam" id="PF02970">
    <property type="entry name" value="TBCA"/>
    <property type="match status" value="1"/>
</dbReference>
<comment type="caution">
    <text evidence="4">The sequence shown here is derived from an EMBL/GenBank/DDBJ whole genome shotgun (WGS) entry which is preliminary data.</text>
</comment>
<dbReference type="GO" id="GO:0005874">
    <property type="term" value="C:microtubule"/>
    <property type="evidence" value="ECO:0007669"/>
    <property type="project" value="UniProtKB-KW"/>
</dbReference>
<keyword evidence="3" id="KW-0206">Cytoskeleton</keyword>
<keyword evidence="3" id="KW-0963">Cytoplasm</keyword>
<dbReference type="OrthoDB" id="296187at2759"/>
<protein>
    <recommendedName>
        <fullName evidence="3">Tubulin-specific chaperone A</fullName>
    </recommendedName>
</protein>
<keyword evidence="3" id="KW-0493">Microtubule</keyword>
<reference evidence="4" key="1">
    <citation type="journal article" date="2021" name="Nat. Commun.">
        <title>Genetic determinants of endophytism in the Arabidopsis root mycobiome.</title>
        <authorList>
            <person name="Mesny F."/>
            <person name="Miyauchi S."/>
            <person name="Thiergart T."/>
            <person name="Pickel B."/>
            <person name="Atanasova L."/>
            <person name="Karlsson M."/>
            <person name="Huettel B."/>
            <person name="Barry K.W."/>
            <person name="Haridas S."/>
            <person name="Chen C."/>
            <person name="Bauer D."/>
            <person name="Andreopoulos W."/>
            <person name="Pangilinan J."/>
            <person name="LaButti K."/>
            <person name="Riley R."/>
            <person name="Lipzen A."/>
            <person name="Clum A."/>
            <person name="Drula E."/>
            <person name="Henrissat B."/>
            <person name="Kohler A."/>
            <person name="Grigoriev I.V."/>
            <person name="Martin F.M."/>
            <person name="Hacquard S."/>
        </authorList>
    </citation>
    <scope>NUCLEOTIDE SEQUENCE</scope>
    <source>
        <strain evidence="4">MPI-SDFR-AT-0117</strain>
    </source>
</reference>
<comment type="subcellular location">
    <subcellularLocation>
        <location evidence="3">Cytoplasm</location>
        <location evidence="3">Cytoskeleton</location>
    </subcellularLocation>
</comment>
<dbReference type="SUPFAM" id="SSF46988">
    <property type="entry name" value="Tubulin chaperone cofactor A"/>
    <property type="match status" value="1"/>
</dbReference>
<evidence type="ECO:0000313" key="4">
    <source>
        <dbReference type="EMBL" id="KAH6691716.1"/>
    </source>
</evidence>
<evidence type="ECO:0000313" key="5">
    <source>
        <dbReference type="Proteomes" id="UP000770015"/>
    </source>
</evidence>
<sequence>MVAPTQLSIATQSVTRLLREDISYQKELLDSQGKVATLEAEVQSGKPDEDGNRSHMLKQLQQSVVETQRMFPLMRQRIAEATAKLEEQIALAESNGATPEEVALAKVALQKGQEADARSD</sequence>
<accession>A0A9P9AFK4</accession>
<name>A0A9P9AFK4_9PEZI</name>
<dbReference type="GO" id="GO:0007021">
    <property type="term" value="P:tubulin complex assembly"/>
    <property type="evidence" value="ECO:0007669"/>
    <property type="project" value="UniProtKB-UniRule"/>
</dbReference>
<keyword evidence="2 3" id="KW-0143">Chaperone</keyword>
<evidence type="ECO:0000256" key="1">
    <source>
        <dbReference type="ARBA" id="ARBA00006806"/>
    </source>
</evidence>
<dbReference type="Proteomes" id="UP000770015">
    <property type="component" value="Unassembled WGS sequence"/>
</dbReference>
<organism evidence="4 5">
    <name type="scientific">Plectosphaerella plurivora</name>
    <dbReference type="NCBI Taxonomy" id="936078"/>
    <lineage>
        <taxon>Eukaryota</taxon>
        <taxon>Fungi</taxon>
        <taxon>Dikarya</taxon>
        <taxon>Ascomycota</taxon>
        <taxon>Pezizomycotina</taxon>
        <taxon>Sordariomycetes</taxon>
        <taxon>Hypocreomycetidae</taxon>
        <taxon>Glomerellales</taxon>
        <taxon>Plectosphaerellaceae</taxon>
        <taxon>Plectosphaerella</taxon>
    </lineage>
</organism>
<dbReference type="GO" id="GO:0048487">
    <property type="term" value="F:beta-tubulin binding"/>
    <property type="evidence" value="ECO:0007669"/>
    <property type="project" value="InterPro"/>
</dbReference>